<gene>
    <name evidence="9" type="ORF">CCE28_21670</name>
</gene>
<dbReference type="GO" id="GO:0016020">
    <property type="term" value="C:membrane"/>
    <property type="evidence" value="ECO:0007669"/>
    <property type="project" value="UniProtKB-SubCell"/>
</dbReference>
<name>A0A267M887_9FIRM</name>
<dbReference type="Gene3D" id="1.20.1740.10">
    <property type="entry name" value="Amino acid/polyamine transporter I"/>
    <property type="match status" value="1"/>
</dbReference>
<feature type="transmembrane region" description="Helical" evidence="8">
    <location>
        <begin position="194"/>
        <end position="216"/>
    </location>
</feature>
<feature type="transmembrane region" description="Helical" evidence="8">
    <location>
        <begin position="283"/>
        <end position="303"/>
    </location>
</feature>
<reference evidence="9 10" key="1">
    <citation type="submission" date="2017-06" db="EMBL/GenBank/DDBJ databases">
        <title>Draft genome sequence of anaerobic fermentative bacterium Anaeromicrobium sediminis DY2726D isolated from West Pacific Ocean sediments.</title>
        <authorList>
            <person name="Zeng X."/>
        </authorList>
    </citation>
    <scope>NUCLEOTIDE SEQUENCE [LARGE SCALE GENOMIC DNA]</scope>
    <source>
        <strain evidence="9 10">DY2726D</strain>
    </source>
</reference>
<dbReference type="AlphaFoldDB" id="A0A267M887"/>
<evidence type="ECO:0000313" key="9">
    <source>
        <dbReference type="EMBL" id="PAB55667.1"/>
    </source>
</evidence>
<protein>
    <submittedName>
        <fullName evidence="9">Uncharacterized protein</fullName>
    </submittedName>
</protein>
<feature type="transmembrane region" description="Helical" evidence="8">
    <location>
        <begin position="21"/>
        <end position="39"/>
    </location>
</feature>
<dbReference type="Pfam" id="PF03845">
    <property type="entry name" value="Spore_permease"/>
    <property type="match status" value="1"/>
</dbReference>
<feature type="transmembrane region" description="Helical" evidence="8">
    <location>
        <begin position="315"/>
        <end position="335"/>
    </location>
</feature>
<dbReference type="PANTHER" id="PTHR34975:SF2">
    <property type="entry name" value="SPORE GERMINATION PROTEIN A2"/>
    <property type="match status" value="1"/>
</dbReference>
<evidence type="ECO:0000256" key="6">
    <source>
        <dbReference type="ARBA" id="ARBA00022989"/>
    </source>
</evidence>
<proteinExistence type="inferred from homology"/>
<dbReference type="PANTHER" id="PTHR34975">
    <property type="entry name" value="SPORE GERMINATION PROTEIN A2"/>
    <property type="match status" value="1"/>
</dbReference>
<feature type="transmembrane region" description="Helical" evidence="8">
    <location>
        <begin position="51"/>
        <end position="73"/>
    </location>
</feature>
<keyword evidence="4" id="KW-0309">Germination</keyword>
<evidence type="ECO:0000256" key="2">
    <source>
        <dbReference type="ARBA" id="ARBA00007998"/>
    </source>
</evidence>
<keyword evidence="5 8" id="KW-0812">Transmembrane</keyword>
<evidence type="ECO:0000256" key="5">
    <source>
        <dbReference type="ARBA" id="ARBA00022692"/>
    </source>
</evidence>
<sequence>MGIIKLNGGGEWMNESLTNRQIAFIIFGIVVGYGVLGLPKNVTENAGTGGWFSLLMATGITIIFTYMITYLGYVHEHKTIYEYSNMLVGKYITFIFMLIYIIYYFMLFTMIIRMASEAIKLTVLIKTPVWALCSLFLSVVYYAVIKRLEVIGRICEIYGLIIIIGYIVIHLAVSTQGKLINLKPFFVVEDIQSYLKATLVTIFPFLGIEILTIISFDKKKNNKRIFKYTALMVGFIGILYILIVESCISVMGVDGIVHYKDALFATIRRVDIKSLEFLERIDGIFLIIWIMGMFCTASIEAYGSIFLMSKWFKNIHFNLLAFIVILLSFIVCHIPKTVNDVEKIMDYLSYGTLVAAGFIPATLFLITKVKKYDKKTK</sequence>
<dbReference type="NCBIfam" id="TIGR00912">
    <property type="entry name" value="2A0309"/>
    <property type="match status" value="1"/>
</dbReference>
<feature type="transmembrane region" description="Helical" evidence="8">
    <location>
        <begin position="157"/>
        <end position="174"/>
    </location>
</feature>
<dbReference type="OrthoDB" id="1894268at2"/>
<keyword evidence="10" id="KW-1185">Reference proteome</keyword>
<evidence type="ECO:0000313" key="10">
    <source>
        <dbReference type="Proteomes" id="UP000216024"/>
    </source>
</evidence>
<dbReference type="Proteomes" id="UP000216024">
    <property type="component" value="Unassembled WGS sequence"/>
</dbReference>
<keyword evidence="3" id="KW-0813">Transport</keyword>
<comment type="similarity">
    <text evidence="2">Belongs to the amino acid-polyamine-organocation (APC) superfamily. Spore germination protein (SGP) (TC 2.A.3.9) family.</text>
</comment>
<evidence type="ECO:0000256" key="8">
    <source>
        <dbReference type="SAM" id="Phobius"/>
    </source>
</evidence>
<organism evidence="9 10">
    <name type="scientific">Anaeromicrobium sediminis</name>
    <dbReference type="NCBI Taxonomy" id="1478221"/>
    <lineage>
        <taxon>Bacteria</taxon>
        <taxon>Bacillati</taxon>
        <taxon>Bacillota</taxon>
        <taxon>Clostridia</taxon>
        <taxon>Peptostreptococcales</taxon>
        <taxon>Thermotaleaceae</taxon>
        <taxon>Anaeromicrobium</taxon>
    </lineage>
</organism>
<evidence type="ECO:0000256" key="4">
    <source>
        <dbReference type="ARBA" id="ARBA00022544"/>
    </source>
</evidence>
<feature type="transmembrane region" description="Helical" evidence="8">
    <location>
        <begin position="228"/>
        <end position="253"/>
    </location>
</feature>
<dbReference type="EMBL" id="NIBG01000049">
    <property type="protein sequence ID" value="PAB55667.1"/>
    <property type="molecule type" value="Genomic_DNA"/>
</dbReference>
<keyword evidence="6 8" id="KW-1133">Transmembrane helix</keyword>
<feature type="transmembrane region" description="Helical" evidence="8">
    <location>
        <begin position="127"/>
        <end position="145"/>
    </location>
</feature>
<comment type="subcellular location">
    <subcellularLocation>
        <location evidence="1">Membrane</location>
        <topology evidence="1">Multi-pass membrane protein</topology>
    </subcellularLocation>
</comment>
<evidence type="ECO:0000256" key="1">
    <source>
        <dbReference type="ARBA" id="ARBA00004141"/>
    </source>
</evidence>
<accession>A0A267M887</accession>
<dbReference type="GO" id="GO:0009847">
    <property type="term" value="P:spore germination"/>
    <property type="evidence" value="ECO:0007669"/>
    <property type="project" value="InterPro"/>
</dbReference>
<feature type="transmembrane region" description="Helical" evidence="8">
    <location>
        <begin position="347"/>
        <end position="367"/>
    </location>
</feature>
<evidence type="ECO:0000256" key="3">
    <source>
        <dbReference type="ARBA" id="ARBA00022448"/>
    </source>
</evidence>
<keyword evidence="7 8" id="KW-0472">Membrane</keyword>
<evidence type="ECO:0000256" key="7">
    <source>
        <dbReference type="ARBA" id="ARBA00023136"/>
    </source>
</evidence>
<feature type="transmembrane region" description="Helical" evidence="8">
    <location>
        <begin position="94"/>
        <end position="115"/>
    </location>
</feature>
<comment type="caution">
    <text evidence="9">The sequence shown here is derived from an EMBL/GenBank/DDBJ whole genome shotgun (WGS) entry which is preliminary data.</text>
</comment>
<dbReference type="InterPro" id="IPR004761">
    <property type="entry name" value="Spore_GerAB"/>
</dbReference>